<evidence type="ECO:0000259" key="1">
    <source>
        <dbReference type="PROSITE" id="PS51208"/>
    </source>
</evidence>
<dbReference type="InterPro" id="IPR006315">
    <property type="entry name" value="OM_autotransptr_brl_dom"/>
</dbReference>
<dbReference type="PROSITE" id="PS51208">
    <property type="entry name" value="AUTOTRANSPORTER"/>
    <property type="match status" value="1"/>
</dbReference>
<dbReference type="NCBIfam" id="TIGR01414">
    <property type="entry name" value="autotrans_barl"/>
    <property type="match status" value="1"/>
</dbReference>
<dbReference type="Pfam" id="PF03797">
    <property type="entry name" value="Autotransporter"/>
    <property type="match status" value="1"/>
</dbReference>
<dbReference type="SMART" id="SM00869">
    <property type="entry name" value="Autotransporter"/>
    <property type="match status" value="1"/>
</dbReference>
<dbReference type="GO" id="GO:0019867">
    <property type="term" value="C:outer membrane"/>
    <property type="evidence" value="ECO:0007669"/>
    <property type="project" value="InterPro"/>
</dbReference>
<evidence type="ECO:0000313" key="2">
    <source>
        <dbReference type="EMBL" id="VFR32231.1"/>
    </source>
</evidence>
<proteinExistence type="predicted"/>
<dbReference type="EMBL" id="CAADHY010000032">
    <property type="protein sequence ID" value="VFR32231.1"/>
    <property type="molecule type" value="Genomic_DNA"/>
</dbReference>
<sequence>MTETGAIITDTGSGSAVFSSGTLGNFINRGIIDNQTIDGGPSLQNHGTIATLLNVGTLGSGVRNVSSTNTASIGELINEGLITSLSGSSAVDNVSGSIGKLTNTGQISGEIGLRNFRSATTTTLINHGTIAGITEGIRNDRSTIGTLNNSGTITGGEYGLYQDMGEITTLDNSGTITGGIAAIWNQGTIGVLRNSGTIASEPASGGGSNQPPIGAIHNAMQGDIGTISNTGNITSELFGISNFGTIGTLNNAGTLTSGVAVYNSGDLSEIINTGTIRGLGQGLFPELPATALMLVRTLPQSPATTIHNSGEIVAPVAILAAYQDIANSGVAPDRTIGVLNNSGTVAGLVFAGITDSTGPLPDASSYSYFINGGRDTFGTITGVSGDVGLIQSYGPTVTFGTGKLLLNSHIESGIPDVIPSDPSAPPIPPLPLFVTNTAATLQVNQPIRIDGSYNQAASATLQIGVGDNAVTTGSAANDSGYGRLVVQGAAVIDAGSAVTLQKTGNHVFAPGQRYVAIDAGATGTQYNESTLRYSVNDATSDVSGATVTDADRSRLVLTINGVQENAPPANPATTPNARAALDGLARYTGVDDAKLLDLFNAGQALRIGGADMANRAGNQLAPVYSSSLASIAQSMTLTVSDRLLQRTAPPTLIAQTNSGIATGDTRPALGAWGQVYGGHANQNRRDDVEGYGADFGGLMLGLDRAVGDRWRLGGVLSYGNAKTDFKGSISGNDAKIDSYGLAVYAGYTAGRWYANLSAGAYEQRYRTTRNISFTGFSGQARGKFDGQQYVLRAEAGYLLSLGAATLTPLAALNYSGTRQDGYTESGGNGAALSVRSSSTTSITSDLGARLARNVESSWGALSPELQLAWRHQYRNRKTLNTAGFAADPTGQTAFTTVGAAPVRDSALVSAGLTLHSSDTLSLSARYDLQAGGGFTSHAGGLRLRKQF</sequence>
<reference evidence="2" key="1">
    <citation type="submission" date="2019-03" db="EMBL/GenBank/DDBJ databases">
        <authorList>
            <person name="Danneels B."/>
        </authorList>
    </citation>
    <scope>NUCLEOTIDE SEQUENCE</scope>
</reference>
<accession>A0A484Q3X1</accession>
<dbReference type="InterPro" id="IPR005546">
    <property type="entry name" value="Autotransporte_beta"/>
</dbReference>
<dbReference type="Gene3D" id="2.40.128.130">
    <property type="entry name" value="Autotransporter beta-domain"/>
    <property type="match status" value="1"/>
</dbReference>
<dbReference type="SUPFAM" id="SSF103515">
    <property type="entry name" value="Autotransporter"/>
    <property type="match status" value="1"/>
</dbReference>
<dbReference type="InterPro" id="IPR036709">
    <property type="entry name" value="Autotransporte_beta_dom_sf"/>
</dbReference>
<organism evidence="2">
    <name type="scientific">plant metagenome</name>
    <dbReference type="NCBI Taxonomy" id="1297885"/>
    <lineage>
        <taxon>unclassified sequences</taxon>
        <taxon>metagenomes</taxon>
        <taxon>organismal metagenomes</taxon>
    </lineage>
</organism>
<feature type="domain" description="Autotransporter" evidence="1">
    <location>
        <begin position="664"/>
        <end position="947"/>
    </location>
</feature>
<name>A0A484Q3X1_9ZZZZ</name>
<gene>
    <name evidence="2" type="ORF">AMP9_2643</name>
</gene>
<protein>
    <recommendedName>
        <fullName evidence="1">Autotransporter domain-containing protein</fullName>
    </recommendedName>
</protein>
<dbReference type="AlphaFoldDB" id="A0A484Q3X1"/>